<protein>
    <submittedName>
        <fullName evidence="1">Uncharacterized protein</fullName>
    </submittedName>
</protein>
<accession>A0AAQ3K1S6</accession>
<dbReference type="GO" id="GO:0005654">
    <property type="term" value="C:nucleoplasm"/>
    <property type="evidence" value="ECO:0007669"/>
    <property type="project" value="TreeGrafter"/>
</dbReference>
<dbReference type="InterPro" id="IPR039599">
    <property type="entry name" value="RBM48"/>
</dbReference>
<gene>
    <name evidence="1" type="ORF">Cni_G07228</name>
</gene>
<evidence type="ECO:0000313" key="1">
    <source>
        <dbReference type="EMBL" id="WOK98516.1"/>
    </source>
</evidence>
<keyword evidence="2" id="KW-1185">Reference proteome</keyword>
<dbReference type="Proteomes" id="UP001327560">
    <property type="component" value="Chromosome 2"/>
</dbReference>
<dbReference type="AlphaFoldDB" id="A0AAQ3K1S6"/>
<dbReference type="PANTHER" id="PTHR20957">
    <property type="entry name" value="RNA-BINDING PROTEIN 48"/>
    <property type="match status" value="1"/>
</dbReference>
<evidence type="ECO:0000313" key="2">
    <source>
        <dbReference type="Proteomes" id="UP001327560"/>
    </source>
</evidence>
<dbReference type="EMBL" id="CP136891">
    <property type="protein sequence ID" value="WOK98516.1"/>
    <property type="molecule type" value="Genomic_DNA"/>
</dbReference>
<name>A0AAQ3K1S6_9LILI</name>
<proteinExistence type="predicted"/>
<reference evidence="1 2" key="1">
    <citation type="submission" date="2023-10" db="EMBL/GenBank/DDBJ databases">
        <title>Chromosome-scale genome assembly provides insights into flower coloration mechanisms of Canna indica.</title>
        <authorList>
            <person name="Li C."/>
        </authorList>
    </citation>
    <scope>NUCLEOTIDE SEQUENCE [LARGE SCALE GENOMIC DNA]</scope>
    <source>
        <tissue evidence="1">Flower</tissue>
    </source>
</reference>
<dbReference type="PANTHER" id="PTHR20957:SF0">
    <property type="entry name" value="RNA-BINDING PROTEIN 48"/>
    <property type="match status" value="1"/>
</dbReference>
<organism evidence="1 2">
    <name type="scientific">Canna indica</name>
    <name type="common">Indian-shot</name>
    <dbReference type="NCBI Taxonomy" id="4628"/>
    <lineage>
        <taxon>Eukaryota</taxon>
        <taxon>Viridiplantae</taxon>
        <taxon>Streptophyta</taxon>
        <taxon>Embryophyta</taxon>
        <taxon>Tracheophyta</taxon>
        <taxon>Spermatophyta</taxon>
        <taxon>Magnoliopsida</taxon>
        <taxon>Liliopsida</taxon>
        <taxon>Zingiberales</taxon>
        <taxon>Cannaceae</taxon>
        <taxon>Canna</taxon>
    </lineage>
</organism>
<sequence length="80" mass="9263">MQEDPIKSDLSCIEAYPTAHFLLEDLFLITTSCYMFAKQKLDESIFLGNHLKVSYAPQFESCMDVKEKLEGRRKEVPGRM</sequence>